<dbReference type="InterPro" id="IPR006311">
    <property type="entry name" value="TAT_signal"/>
</dbReference>
<dbReference type="Gene3D" id="3.40.190.10">
    <property type="entry name" value="Periplasmic binding protein-like II"/>
    <property type="match status" value="2"/>
</dbReference>
<dbReference type="SUPFAM" id="SSF53850">
    <property type="entry name" value="Periplasmic binding protein-like II"/>
    <property type="match status" value="1"/>
</dbReference>
<evidence type="ECO:0000313" key="3">
    <source>
        <dbReference type="Proteomes" id="UP000435304"/>
    </source>
</evidence>
<feature type="domain" description="Solute-binding protein family 3/N-terminal" evidence="1">
    <location>
        <begin position="52"/>
        <end position="274"/>
    </location>
</feature>
<name>A0A6A9UT15_9ACTN</name>
<gene>
    <name evidence="2" type="ORF">GC722_02340</name>
</gene>
<keyword evidence="3" id="KW-1185">Reference proteome</keyword>
<dbReference type="AlphaFoldDB" id="A0A6A9UT15"/>
<dbReference type="PANTHER" id="PTHR31528">
    <property type="entry name" value="4-AMINO-5-HYDROXYMETHYL-2-METHYLPYRIMIDINE PHOSPHATE SYNTHASE THI11-RELATED"/>
    <property type="match status" value="1"/>
</dbReference>
<dbReference type="InterPro" id="IPR001638">
    <property type="entry name" value="Solute-binding_3/MltF_N"/>
</dbReference>
<dbReference type="SMART" id="SM00062">
    <property type="entry name" value="PBPb"/>
    <property type="match status" value="1"/>
</dbReference>
<dbReference type="PROSITE" id="PS51318">
    <property type="entry name" value="TAT"/>
    <property type="match status" value="1"/>
</dbReference>
<accession>A0A6A9UT15</accession>
<proteinExistence type="predicted"/>
<organism evidence="2 3">
    <name type="scientific">Auraticoccus cholistanensis</name>
    <dbReference type="NCBI Taxonomy" id="2656650"/>
    <lineage>
        <taxon>Bacteria</taxon>
        <taxon>Bacillati</taxon>
        <taxon>Actinomycetota</taxon>
        <taxon>Actinomycetes</taxon>
        <taxon>Propionibacteriales</taxon>
        <taxon>Propionibacteriaceae</taxon>
        <taxon>Auraticoccus</taxon>
    </lineage>
</organism>
<dbReference type="GO" id="GO:0009228">
    <property type="term" value="P:thiamine biosynthetic process"/>
    <property type="evidence" value="ECO:0007669"/>
    <property type="project" value="InterPro"/>
</dbReference>
<dbReference type="InterPro" id="IPR015168">
    <property type="entry name" value="SsuA/THI5"/>
</dbReference>
<protein>
    <submittedName>
        <fullName evidence="2">PhnD/SsuA/transferrin family substrate-binding protein</fullName>
    </submittedName>
</protein>
<evidence type="ECO:0000259" key="1">
    <source>
        <dbReference type="SMART" id="SM00062"/>
    </source>
</evidence>
<dbReference type="Pfam" id="PF09084">
    <property type="entry name" value="NMT1"/>
    <property type="match status" value="1"/>
</dbReference>
<dbReference type="InterPro" id="IPR027939">
    <property type="entry name" value="NMT1/THI5"/>
</dbReference>
<reference evidence="2 3" key="1">
    <citation type="submission" date="2019-12" db="EMBL/GenBank/DDBJ databases">
        <title>Auraticoccus cholistani sp. nov., an actinomycete isolated from soil of Cholistan desert.</title>
        <authorList>
            <person name="Cheema M.T."/>
        </authorList>
    </citation>
    <scope>NUCLEOTIDE SEQUENCE [LARGE SCALE GENOMIC DNA]</scope>
    <source>
        <strain evidence="2 3">F435</strain>
    </source>
</reference>
<evidence type="ECO:0000313" key="2">
    <source>
        <dbReference type="EMBL" id="MVA74875.1"/>
    </source>
</evidence>
<dbReference type="EMBL" id="WPCU01000003">
    <property type="protein sequence ID" value="MVA74875.1"/>
    <property type="molecule type" value="Genomic_DNA"/>
</dbReference>
<comment type="caution">
    <text evidence="2">The sequence shown here is derived from an EMBL/GenBank/DDBJ whole genome shotgun (WGS) entry which is preliminary data.</text>
</comment>
<dbReference type="PANTHER" id="PTHR31528:SF15">
    <property type="entry name" value="RIBOFLAVIN-BINDING PROTEIN RIBY"/>
    <property type="match status" value="1"/>
</dbReference>
<dbReference type="Proteomes" id="UP000435304">
    <property type="component" value="Unassembled WGS sequence"/>
</dbReference>
<sequence>MGELMTPAAPASALTRRTLLAAGAGLLGAGLAACGGQQPEQPAASPGAIPLTLGFSYIPDIQFAPFYAADAHGFYREAGLDVTLRHHGGSESLFGALEQGQEDLLVASGDELLQACSAGSELVSVARVYQTYPVALIVPADSDIQTAADLRGRTVGTPGPYGGNWFALLAILAGAGLTPEDLTIDYIGFTQQAALTTGAVDGVMGYLNNEAVRLTAAGTPVRTITLPEDAALASIAINTTRALTQQQPDAVRAFVAASLRGIRSVVEDPAGAVELSGDYIPGLTASARRDAEATLAATIPLLGDASGRHDLQQWERMAQFMAEADLLEGEVDWSQAVTNDFLP</sequence>